<dbReference type="EMBL" id="CAIX01000893">
    <property type="protein sequence ID" value="CCI50650.1"/>
    <property type="molecule type" value="Genomic_DNA"/>
</dbReference>
<comment type="caution">
    <text evidence="2">The sequence shown here is derived from an EMBL/GenBank/DDBJ whole genome shotgun (WGS) entry which is preliminary data.</text>
</comment>
<protein>
    <submittedName>
        <fullName evidence="2">Uncharacterized protein</fullName>
    </submittedName>
</protein>
<feature type="compositionally biased region" description="Basic and acidic residues" evidence="1">
    <location>
        <begin position="286"/>
        <end position="305"/>
    </location>
</feature>
<evidence type="ECO:0000313" key="3">
    <source>
        <dbReference type="Proteomes" id="UP000053237"/>
    </source>
</evidence>
<dbReference type="AlphaFoldDB" id="A0A024GVX1"/>
<evidence type="ECO:0000256" key="1">
    <source>
        <dbReference type="SAM" id="MobiDB-lite"/>
    </source>
</evidence>
<sequence length="305" mass="35203">MVILDKVTVRPGGPIAFIISLFTEQSVDVKTIGCGQECGKFTQSEDCMLDNAHVNNMGFANNIFFWMKRVRAGQNNDEVMHLGYDCLLAHHTNENIPGCRQCFERRETSKLSQFTFLISLKADKEAGKMLECFFEDTSDSKDLQLMPDIMCHYELPDSYKLDFDLDLNLRSKEKLALSTDSSNKYKFDEVAMVTVIKWKNEDPNDASEKAAFTECYISLARNCKVVLISVEKRYLWMVQSESHLKCKECADNVHFGPQFSYNQYLRQIPVLGVEEFARNPNKRKRASSEKRRVHRIKDFPQRTNA</sequence>
<accession>A0A024GVX1</accession>
<dbReference type="Proteomes" id="UP000053237">
    <property type="component" value="Unassembled WGS sequence"/>
</dbReference>
<keyword evidence="3" id="KW-1185">Reference proteome</keyword>
<feature type="region of interest" description="Disordered" evidence="1">
    <location>
        <begin position="279"/>
        <end position="305"/>
    </location>
</feature>
<organism evidence="2 3">
    <name type="scientific">Albugo candida</name>
    <dbReference type="NCBI Taxonomy" id="65357"/>
    <lineage>
        <taxon>Eukaryota</taxon>
        <taxon>Sar</taxon>
        <taxon>Stramenopiles</taxon>
        <taxon>Oomycota</taxon>
        <taxon>Peronosporomycetes</taxon>
        <taxon>Albuginales</taxon>
        <taxon>Albuginaceae</taxon>
        <taxon>Albugo</taxon>
    </lineage>
</organism>
<name>A0A024GVX1_9STRA</name>
<evidence type="ECO:0000313" key="2">
    <source>
        <dbReference type="EMBL" id="CCI50650.1"/>
    </source>
</evidence>
<reference evidence="2 3" key="1">
    <citation type="submission" date="2012-05" db="EMBL/GenBank/DDBJ databases">
        <title>Recombination and specialization in a pathogen metapopulation.</title>
        <authorList>
            <person name="Gardiner A."/>
            <person name="Kemen E."/>
            <person name="Schultz-Larsen T."/>
            <person name="MacLean D."/>
            <person name="Van Oosterhout C."/>
            <person name="Jones J.D.G."/>
        </authorList>
    </citation>
    <scope>NUCLEOTIDE SEQUENCE [LARGE SCALE GENOMIC DNA]</scope>
    <source>
        <strain evidence="2 3">Ac Nc2</strain>
    </source>
</reference>
<dbReference type="InParanoid" id="A0A024GVX1"/>
<gene>
    <name evidence="2" type="ORF">BN9_126600</name>
</gene>
<proteinExistence type="predicted"/>